<gene>
    <name evidence="9" type="ORF">TELCIR_10213</name>
</gene>
<evidence type="ECO:0000256" key="6">
    <source>
        <dbReference type="ARBA" id="ARBA00025718"/>
    </source>
</evidence>
<evidence type="ECO:0000256" key="7">
    <source>
        <dbReference type="SAM" id="MobiDB-lite"/>
    </source>
</evidence>
<keyword evidence="5 8" id="KW-0472">Membrane</keyword>
<evidence type="ECO:0000256" key="3">
    <source>
        <dbReference type="ARBA" id="ARBA00022692"/>
    </source>
</evidence>
<dbReference type="AlphaFoldDB" id="A0A2G9UCP5"/>
<accession>A0A2G9UCP5</accession>
<evidence type="ECO:0000313" key="9">
    <source>
        <dbReference type="EMBL" id="PIO68015.1"/>
    </source>
</evidence>
<evidence type="ECO:0000256" key="1">
    <source>
        <dbReference type="ARBA" id="ARBA00004651"/>
    </source>
</evidence>
<reference evidence="9 10" key="1">
    <citation type="submission" date="2015-09" db="EMBL/GenBank/DDBJ databases">
        <title>Draft genome of the parasitic nematode Teladorsagia circumcincta isolate WARC Sus (inbred).</title>
        <authorList>
            <person name="Mitreva M."/>
        </authorList>
    </citation>
    <scope>NUCLEOTIDE SEQUENCE [LARGE SCALE GENOMIC DNA]</scope>
    <source>
        <strain evidence="9 10">S</strain>
    </source>
</reference>
<proteinExistence type="inferred from homology"/>
<dbReference type="EMBL" id="KZ347298">
    <property type="protein sequence ID" value="PIO68015.1"/>
    <property type="molecule type" value="Genomic_DNA"/>
</dbReference>
<feature type="non-terminal residue" evidence="9">
    <location>
        <position position="136"/>
    </location>
</feature>
<evidence type="ECO:0000313" key="10">
    <source>
        <dbReference type="Proteomes" id="UP000230423"/>
    </source>
</evidence>
<organism evidence="9 10">
    <name type="scientific">Teladorsagia circumcincta</name>
    <name type="common">Brown stomach worm</name>
    <name type="synonym">Ostertagia circumcincta</name>
    <dbReference type="NCBI Taxonomy" id="45464"/>
    <lineage>
        <taxon>Eukaryota</taxon>
        <taxon>Metazoa</taxon>
        <taxon>Ecdysozoa</taxon>
        <taxon>Nematoda</taxon>
        <taxon>Chromadorea</taxon>
        <taxon>Rhabditida</taxon>
        <taxon>Rhabditina</taxon>
        <taxon>Rhabditomorpha</taxon>
        <taxon>Strongyloidea</taxon>
        <taxon>Trichostrongylidae</taxon>
        <taxon>Teladorsagia</taxon>
    </lineage>
</organism>
<dbReference type="Proteomes" id="UP000230423">
    <property type="component" value="Unassembled WGS sequence"/>
</dbReference>
<feature type="transmembrane region" description="Helical" evidence="8">
    <location>
        <begin position="100"/>
        <end position="121"/>
    </location>
</feature>
<keyword evidence="10" id="KW-1185">Reference proteome</keyword>
<evidence type="ECO:0000256" key="2">
    <source>
        <dbReference type="ARBA" id="ARBA00022475"/>
    </source>
</evidence>
<feature type="region of interest" description="Disordered" evidence="7">
    <location>
        <begin position="1"/>
        <end position="40"/>
    </location>
</feature>
<name>A0A2G9UCP5_TELCI</name>
<keyword evidence="2" id="KW-1003">Cell membrane</keyword>
<evidence type="ECO:0000256" key="4">
    <source>
        <dbReference type="ARBA" id="ARBA00022989"/>
    </source>
</evidence>
<dbReference type="InterPro" id="IPR009539">
    <property type="entry name" value="VANGL"/>
</dbReference>
<comment type="similarity">
    <text evidence="6">Belongs to the Vang family.</text>
</comment>
<feature type="compositionally biased region" description="Basic and acidic residues" evidence="7">
    <location>
        <begin position="12"/>
        <end position="26"/>
    </location>
</feature>
<evidence type="ECO:0000256" key="5">
    <source>
        <dbReference type="ARBA" id="ARBA00023136"/>
    </source>
</evidence>
<evidence type="ECO:0000256" key="8">
    <source>
        <dbReference type="SAM" id="Phobius"/>
    </source>
</evidence>
<sequence length="136" mass="15350">MSTVSAGGRRGPPKDFRGPPRGDLRLIKPRGRGYSQSDVGEPCIPRFSAVASEGVKMGLPPEEYGENTTVLTGLTSEHSYSGDDRPVYEPPMGRVVSRRYFARAALCFFVLFILFAFWLFYTVRIFLERHSNYTYV</sequence>
<keyword evidence="4 8" id="KW-1133">Transmembrane helix</keyword>
<comment type="subcellular location">
    <subcellularLocation>
        <location evidence="1">Cell membrane</location>
        <topology evidence="1">Multi-pass membrane protein</topology>
    </subcellularLocation>
</comment>
<keyword evidence="3 8" id="KW-0812">Transmembrane</keyword>
<dbReference type="OrthoDB" id="8887313at2759"/>
<dbReference type="PANTHER" id="PTHR20886">
    <property type="entry name" value="VANG-LIKE PROTEIN"/>
    <property type="match status" value="1"/>
</dbReference>
<dbReference type="GO" id="GO:0005886">
    <property type="term" value="C:plasma membrane"/>
    <property type="evidence" value="ECO:0007669"/>
    <property type="project" value="UniProtKB-SubCell"/>
</dbReference>
<protein>
    <submittedName>
        <fullName evidence="9">Uncharacterized protein</fullName>
    </submittedName>
</protein>